<dbReference type="SMART" id="SM01381">
    <property type="entry name" value="7TM_GPCR_Srsx"/>
    <property type="match status" value="1"/>
</dbReference>
<evidence type="ECO:0000256" key="2">
    <source>
        <dbReference type="ARBA" id="ARBA00022692"/>
    </source>
</evidence>
<dbReference type="SUPFAM" id="SSF81321">
    <property type="entry name" value="Family A G protein-coupled receptor-like"/>
    <property type="match status" value="1"/>
</dbReference>
<dbReference type="PROSITE" id="PS50262">
    <property type="entry name" value="G_PROTEIN_RECEP_F1_2"/>
    <property type="match status" value="1"/>
</dbReference>
<feature type="transmembrane region" description="Helical" evidence="5">
    <location>
        <begin position="183"/>
        <end position="207"/>
    </location>
</feature>
<proteinExistence type="predicted"/>
<evidence type="ECO:0000256" key="4">
    <source>
        <dbReference type="ARBA" id="ARBA00023136"/>
    </source>
</evidence>
<evidence type="ECO:0000256" key="5">
    <source>
        <dbReference type="SAM" id="Phobius"/>
    </source>
</evidence>
<dbReference type="InterPro" id="IPR017452">
    <property type="entry name" value="GPCR_Rhodpsn_7TM"/>
</dbReference>
<keyword evidence="7" id="KW-1185">Reference proteome</keyword>
<dbReference type="WBParaSite" id="ACRNAN_Path_1359.g5332.t1">
    <property type="protein sequence ID" value="ACRNAN_Path_1359.g5332.t1"/>
    <property type="gene ID" value="ACRNAN_Path_1359.g5332"/>
</dbReference>
<dbReference type="PANTHER" id="PTHR23360:SF16">
    <property type="entry name" value="G-PROTEIN COUPLED RECEPTORS FAMILY 1 PROFILE DOMAIN-CONTAINING PROTEIN"/>
    <property type="match status" value="1"/>
</dbReference>
<organism evidence="7 8">
    <name type="scientific">Acrobeloides nanus</name>
    <dbReference type="NCBI Taxonomy" id="290746"/>
    <lineage>
        <taxon>Eukaryota</taxon>
        <taxon>Metazoa</taxon>
        <taxon>Ecdysozoa</taxon>
        <taxon>Nematoda</taxon>
        <taxon>Chromadorea</taxon>
        <taxon>Rhabditida</taxon>
        <taxon>Tylenchina</taxon>
        <taxon>Cephalobomorpha</taxon>
        <taxon>Cephaloboidea</taxon>
        <taxon>Cephalobidae</taxon>
        <taxon>Acrobeloides</taxon>
    </lineage>
</organism>
<dbReference type="InterPro" id="IPR019424">
    <property type="entry name" value="7TM_GPCR_Srsx"/>
</dbReference>
<keyword evidence="3 5" id="KW-1133">Transmembrane helix</keyword>
<evidence type="ECO:0000313" key="7">
    <source>
        <dbReference type="Proteomes" id="UP000887540"/>
    </source>
</evidence>
<reference evidence="8" key="1">
    <citation type="submission" date="2022-11" db="UniProtKB">
        <authorList>
            <consortium name="WormBaseParasite"/>
        </authorList>
    </citation>
    <scope>IDENTIFICATION</scope>
</reference>
<evidence type="ECO:0000256" key="3">
    <source>
        <dbReference type="ARBA" id="ARBA00022989"/>
    </source>
</evidence>
<evidence type="ECO:0000256" key="1">
    <source>
        <dbReference type="ARBA" id="ARBA00004370"/>
    </source>
</evidence>
<feature type="transmembrane region" description="Helical" evidence="5">
    <location>
        <begin position="219"/>
        <end position="238"/>
    </location>
</feature>
<feature type="domain" description="G-protein coupled receptors family 1 profile" evidence="6">
    <location>
        <begin position="39"/>
        <end position="277"/>
    </location>
</feature>
<sequence length="284" mass="31913">MEKAIPTVSESVATSGEVSLPILIPTAIIFVLTVFGLWGNGCIVVATLRNKNLQTVCNWLICYTSIADFIHQVGHATIFYFVLTGQNIVQLRYCYYWQFIPVFCMNLGVYHTLTVGLDRLLVIIYPTSHPFMPKRVYLSLVLIVGFIYSAVLLAIGYYEMLKTPDKEVVCVIMIELYQGVAKTIWVVVTVILVNMVVVIYGLFWLCIRCSKGADDTIKKAMRSITVVVAILVCGWVISSVSRVTCLLLNVDNKTLTYVLLYSAITTNIGCSANYYVYYWISILD</sequence>
<dbReference type="InterPro" id="IPR000276">
    <property type="entry name" value="GPCR_Rhodpsn"/>
</dbReference>
<evidence type="ECO:0000259" key="6">
    <source>
        <dbReference type="PROSITE" id="PS50262"/>
    </source>
</evidence>
<dbReference type="Pfam" id="PF10320">
    <property type="entry name" value="7TM_GPCR_Srsx"/>
    <property type="match status" value="1"/>
</dbReference>
<comment type="subcellular location">
    <subcellularLocation>
        <location evidence="1">Membrane</location>
    </subcellularLocation>
</comment>
<feature type="transmembrane region" description="Helical" evidence="5">
    <location>
        <begin position="136"/>
        <end position="158"/>
    </location>
</feature>
<dbReference type="PANTHER" id="PTHR23360">
    <property type="entry name" value="G-PROTEIN COUPLED RECEPTORS FAMILY 1 PROFILE DOMAIN-CONTAINING PROTEIN-RELATED"/>
    <property type="match status" value="1"/>
</dbReference>
<accession>A0A914BZX2</accession>
<feature type="transmembrane region" description="Helical" evidence="5">
    <location>
        <begin position="95"/>
        <end position="115"/>
    </location>
</feature>
<evidence type="ECO:0000313" key="8">
    <source>
        <dbReference type="WBParaSite" id="ACRNAN_Path_1359.g5332.t1"/>
    </source>
</evidence>
<dbReference type="InterPro" id="IPR047130">
    <property type="entry name" value="7TM_GPCR_Srsx_nematod"/>
</dbReference>
<dbReference type="GO" id="GO:0016020">
    <property type="term" value="C:membrane"/>
    <property type="evidence" value="ECO:0007669"/>
    <property type="project" value="UniProtKB-SubCell"/>
</dbReference>
<dbReference type="AlphaFoldDB" id="A0A914BZX2"/>
<dbReference type="CDD" id="cd00637">
    <property type="entry name" value="7tm_classA_rhodopsin-like"/>
    <property type="match status" value="1"/>
</dbReference>
<protein>
    <submittedName>
        <fullName evidence="8">G-protein coupled receptors family 1 profile domain-containing protein</fullName>
    </submittedName>
</protein>
<dbReference type="Proteomes" id="UP000887540">
    <property type="component" value="Unplaced"/>
</dbReference>
<keyword evidence="2 5" id="KW-0812">Transmembrane</keyword>
<dbReference type="GO" id="GO:0004930">
    <property type="term" value="F:G protein-coupled receptor activity"/>
    <property type="evidence" value="ECO:0007669"/>
    <property type="project" value="InterPro"/>
</dbReference>
<dbReference type="Gene3D" id="1.20.1070.10">
    <property type="entry name" value="Rhodopsin 7-helix transmembrane proteins"/>
    <property type="match status" value="1"/>
</dbReference>
<feature type="transmembrane region" description="Helical" evidence="5">
    <location>
        <begin position="258"/>
        <end position="280"/>
    </location>
</feature>
<feature type="transmembrane region" description="Helical" evidence="5">
    <location>
        <begin position="60"/>
        <end position="83"/>
    </location>
</feature>
<feature type="transmembrane region" description="Helical" evidence="5">
    <location>
        <begin position="22"/>
        <end position="48"/>
    </location>
</feature>
<keyword evidence="4 5" id="KW-0472">Membrane</keyword>
<name>A0A914BZX2_9BILA</name>